<dbReference type="RefSeq" id="WP_142027930.1">
    <property type="nucleotide sequence ID" value="NZ_VFQE01000002.1"/>
</dbReference>
<evidence type="ECO:0008006" key="3">
    <source>
        <dbReference type="Google" id="ProtNLM"/>
    </source>
</evidence>
<name>A0A543P1Z6_9ACTN</name>
<keyword evidence="2" id="KW-1185">Reference proteome</keyword>
<reference evidence="1 2" key="1">
    <citation type="submission" date="2019-06" db="EMBL/GenBank/DDBJ databases">
        <title>Sequencing the genomes of 1000 actinobacteria strains.</title>
        <authorList>
            <person name="Klenk H.-P."/>
        </authorList>
    </citation>
    <scope>NUCLEOTIDE SEQUENCE [LARGE SCALE GENOMIC DNA]</scope>
    <source>
        <strain evidence="1 2">DSM 46837</strain>
    </source>
</reference>
<evidence type="ECO:0000313" key="2">
    <source>
        <dbReference type="Proteomes" id="UP000319865"/>
    </source>
</evidence>
<gene>
    <name evidence="1" type="ORF">FHU33_4723</name>
</gene>
<sequence>MSADAALPTARTEAEQELTAMLDDGVSVELADVEAGVYELRLSFDDAACADCLVPEPTLIAIATDALERRGAPVSAMTVLRPA</sequence>
<dbReference type="OrthoDB" id="5194609at2"/>
<protein>
    <recommendedName>
        <fullName evidence="3">Fe-S cluster biogenesis protein NfuA</fullName>
    </recommendedName>
</protein>
<dbReference type="EMBL" id="VFQE01000002">
    <property type="protein sequence ID" value="TQN38043.1"/>
    <property type="molecule type" value="Genomic_DNA"/>
</dbReference>
<proteinExistence type="predicted"/>
<organism evidence="1 2">
    <name type="scientific">Blastococcus colisei</name>
    <dbReference type="NCBI Taxonomy" id="1564162"/>
    <lineage>
        <taxon>Bacteria</taxon>
        <taxon>Bacillati</taxon>
        <taxon>Actinomycetota</taxon>
        <taxon>Actinomycetes</taxon>
        <taxon>Geodermatophilales</taxon>
        <taxon>Geodermatophilaceae</taxon>
        <taxon>Blastococcus</taxon>
    </lineage>
</organism>
<dbReference type="AlphaFoldDB" id="A0A543P1Z6"/>
<comment type="caution">
    <text evidence="1">The sequence shown here is derived from an EMBL/GenBank/DDBJ whole genome shotgun (WGS) entry which is preliminary data.</text>
</comment>
<dbReference type="Proteomes" id="UP000319865">
    <property type="component" value="Unassembled WGS sequence"/>
</dbReference>
<evidence type="ECO:0000313" key="1">
    <source>
        <dbReference type="EMBL" id="TQN38043.1"/>
    </source>
</evidence>
<accession>A0A543P1Z6</accession>